<keyword evidence="5" id="KW-1185">Reference proteome</keyword>
<name>A0ABV9S097_9PSEU</name>
<dbReference type="PANTHER" id="PTHR33359">
    <property type="entry name" value="MOLYBDOPTERIN SYNTHASE SULFUR CARRIER SUBUNIT"/>
    <property type="match status" value="1"/>
</dbReference>
<protein>
    <recommendedName>
        <fullName evidence="3">Molybdopterin synthase sulfur carrier subunit</fullName>
    </recommendedName>
</protein>
<keyword evidence="1" id="KW-0547">Nucleotide-binding</keyword>
<dbReference type="EMBL" id="JBHSIS010000006">
    <property type="protein sequence ID" value="MFC4854268.1"/>
    <property type="molecule type" value="Genomic_DNA"/>
</dbReference>
<accession>A0ABV9S097</accession>
<organism evidence="4 5">
    <name type="scientific">Actinophytocola glycyrrhizae</name>
    <dbReference type="NCBI Taxonomy" id="2044873"/>
    <lineage>
        <taxon>Bacteria</taxon>
        <taxon>Bacillati</taxon>
        <taxon>Actinomycetota</taxon>
        <taxon>Actinomycetes</taxon>
        <taxon>Pseudonocardiales</taxon>
        <taxon>Pseudonocardiaceae</taxon>
    </lineage>
</organism>
<dbReference type="PANTHER" id="PTHR33359:SF1">
    <property type="entry name" value="MOLYBDOPTERIN SYNTHASE SULFUR CARRIER SUBUNIT"/>
    <property type="match status" value="1"/>
</dbReference>
<sequence length="84" mass="8759">MTNVQVRYFAGARGAVGLSEETLSMPEGTTVRDLVTELGVKHGEKLTRVLTACSFLLDGVAVRDLSVAVPDGADLDVLPPFAGG</sequence>
<dbReference type="Gene3D" id="3.10.20.30">
    <property type="match status" value="1"/>
</dbReference>
<evidence type="ECO:0000256" key="3">
    <source>
        <dbReference type="ARBA" id="ARBA00024247"/>
    </source>
</evidence>
<comment type="similarity">
    <text evidence="2">Belongs to the MoaD family.</text>
</comment>
<dbReference type="InterPro" id="IPR016155">
    <property type="entry name" value="Mopterin_synth/thiamin_S_b"/>
</dbReference>
<dbReference type="RefSeq" id="WP_378056215.1">
    <property type="nucleotide sequence ID" value="NZ_JBHSIS010000006.1"/>
</dbReference>
<dbReference type="Pfam" id="PF02597">
    <property type="entry name" value="ThiS"/>
    <property type="match status" value="1"/>
</dbReference>
<evidence type="ECO:0000313" key="5">
    <source>
        <dbReference type="Proteomes" id="UP001595859"/>
    </source>
</evidence>
<evidence type="ECO:0000256" key="2">
    <source>
        <dbReference type="ARBA" id="ARBA00024200"/>
    </source>
</evidence>
<dbReference type="InterPro" id="IPR012675">
    <property type="entry name" value="Beta-grasp_dom_sf"/>
</dbReference>
<evidence type="ECO:0000313" key="4">
    <source>
        <dbReference type="EMBL" id="MFC4854268.1"/>
    </source>
</evidence>
<reference evidence="5" key="1">
    <citation type="journal article" date="2019" name="Int. J. Syst. Evol. Microbiol.">
        <title>The Global Catalogue of Microorganisms (GCM) 10K type strain sequencing project: providing services to taxonomists for standard genome sequencing and annotation.</title>
        <authorList>
            <consortium name="The Broad Institute Genomics Platform"/>
            <consortium name="The Broad Institute Genome Sequencing Center for Infectious Disease"/>
            <person name="Wu L."/>
            <person name="Ma J."/>
        </authorList>
    </citation>
    <scope>NUCLEOTIDE SEQUENCE [LARGE SCALE GENOMIC DNA]</scope>
    <source>
        <strain evidence="5">ZS-22-S1</strain>
    </source>
</reference>
<dbReference type="Proteomes" id="UP001595859">
    <property type="component" value="Unassembled WGS sequence"/>
</dbReference>
<evidence type="ECO:0000256" key="1">
    <source>
        <dbReference type="ARBA" id="ARBA00022741"/>
    </source>
</evidence>
<dbReference type="InterPro" id="IPR044672">
    <property type="entry name" value="MOCS2A"/>
</dbReference>
<proteinExistence type="inferred from homology"/>
<gene>
    <name evidence="4" type="ORF">ACFPCV_12210</name>
</gene>
<comment type="caution">
    <text evidence="4">The sequence shown here is derived from an EMBL/GenBank/DDBJ whole genome shotgun (WGS) entry which is preliminary data.</text>
</comment>
<dbReference type="CDD" id="cd00754">
    <property type="entry name" value="Ubl_MoaD"/>
    <property type="match status" value="1"/>
</dbReference>
<dbReference type="SUPFAM" id="SSF54285">
    <property type="entry name" value="MoaD/ThiS"/>
    <property type="match status" value="1"/>
</dbReference>
<dbReference type="InterPro" id="IPR003749">
    <property type="entry name" value="ThiS/MoaD-like"/>
</dbReference>